<feature type="domain" description="ATPase" evidence="1">
    <location>
        <begin position="3"/>
        <end position="241"/>
    </location>
</feature>
<protein>
    <submittedName>
        <fullName evidence="2">ATP-binding protein</fullName>
    </submittedName>
</protein>
<gene>
    <name evidence="2" type="ORF">ENN04_01810</name>
</gene>
<reference evidence="2" key="1">
    <citation type="journal article" date="2020" name="mSystems">
        <title>Genome- and Community-Level Interaction Insights into Carbon Utilization and Element Cycling Functions of Hydrothermarchaeota in Hydrothermal Sediment.</title>
        <authorList>
            <person name="Zhou Z."/>
            <person name="Liu Y."/>
            <person name="Xu W."/>
            <person name="Pan J."/>
            <person name="Luo Z.H."/>
            <person name="Li M."/>
        </authorList>
    </citation>
    <scope>NUCLEOTIDE SEQUENCE [LARGE SCALE GENOMIC DNA]</scope>
    <source>
        <strain evidence="2">SpSt-114</strain>
    </source>
</reference>
<comment type="caution">
    <text evidence="2">The sequence shown here is derived from an EMBL/GenBank/DDBJ whole genome shotgun (WGS) entry which is preliminary data.</text>
</comment>
<keyword evidence="2" id="KW-0547">Nucleotide-binding</keyword>
<dbReference type="InterPro" id="IPR011579">
    <property type="entry name" value="ATPase_dom"/>
</dbReference>
<dbReference type="Gene3D" id="1.10.10.10">
    <property type="entry name" value="Winged helix-like DNA-binding domain superfamily/Winged helix DNA-binding domain"/>
    <property type="match status" value="1"/>
</dbReference>
<dbReference type="PANTHER" id="PTHR34301:SF8">
    <property type="entry name" value="ATPASE DOMAIN-CONTAINING PROTEIN"/>
    <property type="match status" value="1"/>
</dbReference>
<dbReference type="GO" id="GO:0005524">
    <property type="term" value="F:ATP binding"/>
    <property type="evidence" value="ECO:0007669"/>
    <property type="project" value="UniProtKB-KW"/>
</dbReference>
<evidence type="ECO:0000313" key="2">
    <source>
        <dbReference type="EMBL" id="HHO73355.1"/>
    </source>
</evidence>
<name>A0A7C5X043_9AQUI</name>
<dbReference type="InterPro" id="IPR027417">
    <property type="entry name" value="P-loop_NTPase"/>
</dbReference>
<dbReference type="InterPro" id="IPR036390">
    <property type="entry name" value="WH_DNA-bd_sf"/>
</dbReference>
<dbReference type="PANTHER" id="PTHR34301">
    <property type="entry name" value="DNA-BINDING PROTEIN-RELATED"/>
    <property type="match status" value="1"/>
</dbReference>
<sequence>MEFIDRKEELEKLEKGVLAGENFVIIAPRRYGKTTLIRKMLDDLRDKGVLTLYVDLMPYADSISALSKHLIDKALDLLGIEGKVRKLSYLFQVKGKAVLKEEGIELDFEVFTSRDERKMLLEALELPERIAKRKNKRLVIAFDEFGELYKTNPNAVKLFRSIIQHHEKTSYVFSGSQETLMKQVFVDKEGVFFRFGTIMELRGLGLEDTITYAVKTLSIEVDEFVELFKLLKGHPYYLVRVMDKLKRGKDIASALEEIVEEERAYIELLVERILGMKHALEILRTMAKGGSPYQVEGIKDQVISRVLSNLVNFGYIRKVSRGVYEFTDPLLELYLKGDY</sequence>
<dbReference type="Gene3D" id="3.40.50.300">
    <property type="entry name" value="P-loop containing nucleotide triphosphate hydrolases"/>
    <property type="match status" value="1"/>
</dbReference>
<dbReference type="Pfam" id="PF01637">
    <property type="entry name" value="ATPase_2"/>
    <property type="match status" value="1"/>
</dbReference>
<dbReference type="AlphaFoldDB" id="A0A7C5X043"/>
<organism evidence="2">
    <name type="scientific">Thermocrinis ruber</name>
    <dbReference type="NCBI Taxonomy" id="75906"/>
    <lineage>
        <taxon>Bacteria</taxon>
        <taxon>Pseudomonadati</taxon>
        <taxon>Aquificota</taxon>
        <taxon>Aquificia</taxon>
        <taxon>Aquificales</taxon>
        <taxon>Aquificaceae</taxon>
        <taxon>Thermocrinis</taxon>
    </lineage>
</organism>
<dbReference type="SUPFAM" id="SSF46785">
    <property type="entry name" value="Winged helix' DNA-binding domain"/>
    <property type="match status" value="1"/>
</dbReference>
<accession>A0A7C5X043</accession>
<proteinExistence type="predicted"/>
<dbReference type="SUPFAM" id="SSF52540">
    <property type="entry name" value="P-loop containing nucleoside triphosphate hydrolases"/>
    <property type="match status" value="1"/>
</dbReference>
<dbReference type="InterPro" id="IPR036388">
    <property type="entry name" value="WH-like_DNA-bd_sf"/>
</dbReference>
<dbReference type="EMBL" id="DSAC01000024">
    <property type="protein sequence ID" value="HHO73355.1"/>
    <property type="molecule type" value="Genomic_DNA"/>
</dbReference>
<keyword evidence="2" id="KW-0067">ATP-binding</keyword>
<evidence type="ECO:0000259" key="1">
    <source>
        <dbReference type="Pfam" id="PF01637"/>
    </source>
</evidence>